<feature type="non-terminal residue" evidence="1">
    <location>
        <position position="111"/>
    </location>
</feature>
<reference evidence="1" key="1">
    <citation type="submission" date="2016-12" db="EMBL/GenBank/DDBJ databases">
        <title>The genomes of Aspergillus section Nigri reveals drivers in fungal speciation.</title>
        <authorList>
            <consortium name="DOE Joint Genome Institute"/>
            <person name="Vesth T.C."/>
            <person name="Nybo J."/>
            <person name="Theobald S."/>
            <person name="Brandl J."/>
            <person name="Frisvad J.C."/>
            <person name="Nielsen K.F."/>
            <person name="Lyhne E.K."/>
            <person name="Kogle M.E."/>
            <person name="Kuo A."/>
            <person name="Riley R."/>
            <person name="Clum A."/>
            <person name="Nolan M."/>
            <person name="Lipzen A."/>
            <person name="Salamov A."/>
            <person name="Henrissat B."/>
            <person name="Wiebenga A."/>
            <person name="De Vries R.P."/>
            <person name="Grigoriev I.V."/>
            <person name="Mortensen U.H."/>
            <person name="Andersen M.R."/>
            <person name="Baker S.E."/>
        </authorList>
    </citation>
    <scope>NUCLEOTIDE SEQUENCE [LARGE SCALE GENOMIC DNA]</scope>
    <source>
        <strain evidence="1">CBS 113365</strain>
    </source>
</reference>
<keyword evidence="2" id="KW-1185">Reference proteome</keyword>
<sequence length="111" mass="12521">NYLWQYRNRPIGAVSDVFGFSSKPQPQSHLDIVRAKRIIILFPWLTRLLVCNGHPHSIWMSAVIMSQGRAHNNGANNQPISFSNKLQIIASLHTGTVVEVHARKGRHNLSC</sequence>
<dbReference type="GeneID" id="37216062"/>
<dbReference type="EMBL" id="KZ821631">
    <property type="protein sequence ID" value="PYH67083.1"/>
    <property type="molecule type" value="Genomic_DNA"/>
</dbReference>
<name>A0A319BMZ8_ASPVC</name>
<dbReference type="AlphaFoldDB" id="A0A319BMZ8"/>
<dbReference type="Proteomes" id="UP000248405">
    <property type="component" value="Unassembled WGS sequence"/>
</dbReference>
<feature type="non-terminal residue" evidence="1">
    <location>
        <position position="1"/>
    </location>
</feature>
<proteinExistence type="predicted"/>
<dbReference type="RefSeq" id="XP_025560877.1">
    <property type="nucleotide sequence ID" value="XM_025711470.1"/>
</dbReference>
<evidence type="ECO:0000313" key="1">
    <source>
        <dbReference type="EMBL" id="PYH67083.1"/>
    </source>
</evidence>
<gene>
    <name evidence="1" type="ORF">BO88DRAFT_466330</name>
</gene>
<accession>A0A319BMZ8</accession>
<organism evidence="1 2">
    <name type="scientific">Aspergillus vadensis (strain CBS 113365 / IMI 142717 / IBT 24658)</name>
    <dbReference type="NCBI Taxonomy" id="1448311"/>
    <lineage>
        <taxon>Eukaryota</taxon>
        <taxon>Fungi</taxon>
        <taxon>Dikarya</taxon>
        <taxon>Ascomycota</taxon>
        <taxon>Pezizomycotina</taxon>
        <taxon>Eurotiomycetes</taxon>
        <taxon>Eurotiomycetidae</taxon>
        <taxon>Eurotiales</taxon>
        <taxon>Aspergillaceae</taxon>
        <taxon>Aspergillus</taxon>
        <taxon>Aspergillus subgen. Circumdati</taxon>
    </lineage>
</organism>
<evidence type="ECO:0000313" key="2">
    <source>
        <dbReference type="Proteomes" id="UP000248405"/>
    </source>
</evidence>
<protein>
    <submittedName>
        <fullName evidence="1">Uncharacterized protein</fullName>
    </submittedName>
</protein>